<comment type="subcellular location">
    <subcellularLocation>
        <location evidence="2">Membrane</location>
    </subcellularLocation>
    <subcellularLocation>
        <location evidence="3 16">Secreted</location>
    </subcellularLocation>
</comment>
<evidence type="ECO:0000256" key="17">
    <source>
        <dbReference type="SAM" id="MobiDB-lite"/>
    </source>
</evidence>
<feature type="transmembrane region" description="Helical" evidence="18">
    <location>
        <begin position="194"/>
        <end position="218"/>
    </location>
</feature>
<feature type="transmembrane region" description="Helical" evidence="18">
    <location>
        <begin position="98"/>
        <end position="124"/>
    </location>
</feature>
<dbReference type="InterPro" id="IPR050371">
    <property type="entry name" value="Fungal_virulence_M36"/>
</dbReference>
<comment type="caution">
    <text evidence="21">The sequence shown here is derived from an EMBL/GenBank/DDBJ whole genome shotgun (WGS) entry which is preliminary data.</text>
</comment>
<dbReference type="CDD" id="cd09596">
    <property type="entry name" value="M36"/>
    <property type="match status" value="1"/>
</dbReference>
<accession>A0ABR4NL30</accession>
<evidence type="ECO:0000259" key="20">
    <source>
        <dbReference type="Pfam" id="PF07504"/>
    </source>
</evidence>
<keyword evidence="10 16" id="KW-0378">Hydrolase</keyword>
<evidence type="ECO:0000256" key="6">
    <source>
        <dbReference type="ARBA" id="ARBA00022670"/>
    </source>
</evidence>
<evidence type="ECO:0000256" key="18">
    <source>
        <dbReference type="SAM" id="Phobius"/>
    </source>
</evidence>
<dbReference type="SUPFAM" id="SSF55486">
    <property type="entry name" value="Metalloproteases ('zincins'), catalytic domain"/>
    <property type="match status" value="1"/>
</dbReference>
<keyword evidence="15 16" id="KW-0865">Zymogen</keyword>
<dbReference type="InterPro" id="IPR001842">
    <property type="entry name" value="Peptidase_M36"/>
</dbReference>
<evidence type="ECO:0000256" key="15">
    <source>
        <dbReference type="ARBA" id="ARBA00023145"/>
    </source>
</evidence>
<keyword evidence="13 16" id="KW-0482">Metalloprotease</keyword>
<evidence type="ECO:0000256" key="8">
    <source>
        <dbReference type="ARBA" id="ARBA00022723"/>
    </source>
</evidence>
<keyword evidence="14 18" id="KW-0472">Membrane</keyword>
<comment type="cofactor">
    <cofactor evidence="1 16">
        <name>Zn(2+)</name>
        <dbReference type="ChEBI" id="CHEBI:29105"/>
    </cofactor>
</comment>
<sequence length="924" mass="99501">MITLCTLFVSLPLSMLRDISGLSKTSAVSLLMILFIVIAVAVEAFQAPAASRGDPLLVWTVLRGGIFQAIGVISFAFVCHHNTLMIYGSLKKPTMDRFAVVTHLSTGSSLLLCIVLACGGYAAFTDKTRANILMNLDPDSWLVNVARLFFGMNMFLTFPLECFVCREVVFNYWFMDESAMHEDVSHRASGAQHVAVTLALVLSSLAIALSTCSLGFVLELTPRLLRAMRLPLVVALAGAALVSAGFEFQDDPESAAVKLPPIAFPDSTFEFADPTTTGGEAGLDPNAGNTKGSGAGSPAGGDDTGDDVVDGFFDAPVDSGVGTTDTGSGLTPEGDTDSFFVSLFRHIFARAPDSPDQAAAVNIAVDFIVRRLNLTLNDIRVDSFFTDPDGTTHVYAVHLIQGFPVFNHRAAAHVKNGRVASFSTSFGHRKLKASSPKRRTPQPVINVTAADAVAKAAGSTGLGQVTEVPPTQEFVQNEAGDIVFTHKFQLRNDTKGDWVQVWSSTETGDIVQGHTFVNSLSYRALPLTSTTPADGFELFVNPESLLPSPQGWTNGSDLTRGNNVDVAKVDFATNTVLFRGKAVDGKFESRWDPNADPTTPDNMQAGAVNLFYVLNKLHDLTYLYGFDEAAGNFQLDNFGRGGKGGDPILANFQDMLRPNYARMFTPPDGQSPRLRLGLFNLTTPRRDPALDVTIITHEFVHGMVQRLTGGATVGSCLQKPQSRSLNEGLADFVTLIITAKPTDTRRTPRYIGSYVTNNRTGLRTLPFTTDENANPLKYSDFAKRTEPHDGGEVWTETLWELYWDLIDKYGFSTDLFDTTKRAGNTMMLQLVIGGMMRQPCNPSVVNARDAIIATDATLLGRTTRCSAWTTFSRRGLGLGASGAFKIGYAVAGEIKGAPIGSSANSIAAFSLASVAAFAAFAILL</sequence>
<feature type="transmembrane region" description="Helical" evidence="18">
    <location>
        <begin position="145"/>
        <end position="174"/>
    </location>
</feature>
<evidence type="ECO:0000256" key="5">
    <source>
        <dbReference type="ARBA" id="ARBA00022525"/>
    </source>
</evidence>
<gene>
    <name evidence="21" type="ORF">HK105_200311</name>
</gene>
<evidence type="ECO:0000256" key="2">
    <source>
        <dbReference type="ARBA" id="ARBA00004370"/>
    </source>
</evidence>
<evidence type="ECO:0000313" key="21">
    <source>
        <dbReference type="EMBL" id="KAL2920243.1"/>
    </source>
</evidence>
<dbReference type="EMBL" id="JADGIZ020000001">
    <property type="protein sequence ID" value="KAL2920243.1"/>
    <property type="molecule type" value="Genomic_DNA"/>
</dbReference>
<keyword evidence="22" id="KW-1185">Reference proteome</keyword>
<dbReference type="Pfam" id="PF01490">
    <property type="entry name" value="Aa_trans"/>
    <property type="match status" value="1"/>
</dbReference>
<evidence type="ECO:0000256" key="4">
    <source>
        <dbReference type="ARBA" id="ARBA00006006"/>
    </source>
</evidence>
<keyword evidence="5 16" id="KW-0964">Secreted</keyword>
<feature type="region of interest" description="Disordered" evidence="17">
    <location>
        <begin position="274"/>
        <end position="308"/>
    </location>
</feature>
<dbReference type="PANTHER" id="PTHR33478:SF1">
    <property type="entry name" value="EXTRACELLULAR METALLOPROTEINASE MEP"/>
    <property type="match status" value="1"/>
</dbReference>
<dbReference type="Proteomes" id="UP001527925">
    <property type="component" value="Unassembled WGS sequence"/>
</dbReference>
<evidence type="ECO:0000256" key="13">
    <source>
        <dbReference type="ARBA" id="ARBA00023049"/>
    </source>
</evidence>
<feature type="domain" description="Amino acid transporter transmembrane" evidence="19">
    <location>
        <begin position="2"/>
        <end position="221"/>
    </location>
</feature>
<organism evidence="21 22">
    <name type="scientific">Polyrhizophydium stewartii</name>
    <dbReference type="NCBI Taxonomy" id="2732419"/>
    <lineage>
        <taxon>Eukaryota</taxon>
        <taxon>Fungi</taxon>
        <taxon>Fungi incertae sedis</taxon>
        <taxon>Chytridiomycota</taxon>
        <taxon>Chytridiomycota incertae sedis</taxon>
        <taxon>Chytridiomycetes</taxon>
        <taxon>Rhizophydiales</taxon>
        <taxon>Rhizophydiales incertae sedis</taxon>
        <taxon>Polyrhizophydium</taxon>
    </lineage>
</organism>
<reference evidence="21 22" key="1">
    <citation type="submission" date="2023-09" db="EMBL/GenBank/DDBJ databases">
        <title>Pangenome analysis of Batrachochytrium dendrobatidis and related Chytrids.</title>
        <authorList>
            <person name="Yacoub M.N."/>
            <person name="Stajich J.E."/>
            <person name="James T.Y."/>
        </authorList>
    </citation>
    <scope>NUCLEOTIDE SEQUENCE [LARGE SCALE GENOMIC DNA]</scope>
    <source>
        <strain evidence="21 22">JEL0888</strain>
    </source>
</reference>
<keyword evidence="9" id="KW-0732">Signal</keyword>
<dbReference type="Gene3D" id="3.10.170.10">
    <property type="match status" value="1"/>
</dbReference>
<evidence type="ECO:0000256" key="10">
    <source>
        <dbReference type="ARBA" id="ARBA00022801"/>
    </source>
</evidence>
<evidence type="ECO:0000313" key="22">
    <source>
        <dbReference type="Proteomes" id="UP001527925"/>
    </source>
</evidence>
<dbReference type="InterPro" id="IPR011096">
    <property type="entry name" value="FTP_domain"/>
</dbReference>
<dbReference type="PANTHER" id="PTHR33478">
    <property type="entry name" value="EXTRACELLULAR METALLOPROTEINASE MEP"/>
    <property type="match status" value="1"/>
</dbReference>
<protein>
    <recommendedName>
        <fullName evidence="16">Extracellular metalloproteinase</fullName>
        <ecNumber evidence="16">3.4.24.-</ecNumber>
    </recommendedName>
    <alternativeName>
        <fullName evidence="16">Fungalysin</fullName>
    </alternativeName>
</protein>
<evidence type="ECO:0000256" key="3">
    <source>
        <dbReference type="ARBA" id="ARBA00004613"/>
    </source>
</evidence>
<dbReference type="EC" id="3.4.24.-" evidence="16"/>
<keyword evidence="7 18" id="KW-0812">Transmembrane</keyword>
<evidence type="ECO:0000256" key="7">
    <source>
        <dbReference type="ARBA" id="ARBA00022692"/>
    </source>
</evidence>
<dbReference type="Pfam" id="PF07504">
    <property type="entry name" value="FTP"/>
    <property type="match status" value="1"/>
</dbReference>
<keyword evidence="8 16" id="KW-0479">Metal-binding</keyword>
<feature type="transmembrane region" description="Helical" evidence="18">
    <location>
        <begin position="26"/>
        <end position="45"/>
    </location>
</feature>
<comment type="similarity">
    <text evidence="4 16">Belongs to the peptidase M36 family.</text>
</comment>
<evidence type="ECO:0000256" key="14">
    <source>
        <dbReference type="ARBA" id="ARBA00023136"/>
    </source>
</evidence>
<dbReference type="Pfam" id="PF02128">
    <property type="entry name" value="Peptidase_M36"/>
    <property type="match status" value="1"/>
</dbReference>
<keyword evidence="12 18" id="KW-1133">Transmembrane helix</keyword>
<evidence type="ECO:0000256" key="16">
    <source>
        <dbReference type="RuleBase" id="RU364017"/>
    </source>
</evidence>
<feature type="transmembrane region" description="Helical" evidence="18">
    <location>
        <begin position="57"/>
        <end position="78"/>
    </location>
</feature>
<keyword evidence="6 16" id="KW-0645">Protease</keyword>
<keyword evidence="11 16" id="KW-0862">Zinc</keyword>
<proteinExistence type="inferred from homology"/>
<evidence type="ECO:0000259" key="19">
    <source>
        <dbReference type="Pfam" id="PF01490"/>
    </source>
</evidence>
<evidence type="ECO:0000256" key="12">
    <source>
        <dbReference type="ARBA" id="ARBA00022989"/>
    </source>
</evidence>
<evidence type="ECO:0000256" key="1">
    <source>
        <dbReference type="ARBA" id="ARBA00001947"/>
    </source>
</evidence>
<name>A0ABR4NL30_9FUNG</name>
<evidence type="ECO:0000256" key="9">
    <source>
        <dbReference type="ARBA" id="ARBA00022729"/>
    </source>
</evidence>
<feature type="domain" description="FTP" evidence="20">
    <location>
        <begin position="385"/>
        <end position="426"/>
    </location>
</feature>
<dbReference type="PRINTS" id="PR00999">
    <property type="entry name" value="FUNGALYSIN"/>
</dbReference>
<evidence type="ECO:0000256" key="11">
    <source>
        <dbReference type="ARBA" id="ARBA00022833"/>
    </source>
</evidence>
<dbReference type="InterPro" id="IPR027268">
    <property type="entry name" value="Peptidase_M4/M1_CTD_sf"/>
</dbReference>
<dbReference type="Gene3D" id="1.10.390.10">
    <property type="entry name" value="Neutral Protease Domain 2"/>
    <property type="match status" value="1"/>
</dbReference>
<dbReference type="InterPro" id="IPR013057">
    <property type="entry name" value="AA_transpt_TM"/>
</dbReference>